<dbReference type="EMBL" id="JADBEM010000001">
    <property type="protein sequence ID" value="MBE1608897.1"/>
    <property type="molecule type" value="Genomic_DNA"/>
</dbReference>
<comment type="caution">
    <text evidence="1">The sequence shown here is derived from an EMBL/GenBank/DDBJ whole genome shotgun (WGS) entry which is preliminary data.</text>
</comment>
<dbReference type="AlphaFoldDB" id="A0A927RAE7"/>
<evidence type="ECO:0000313" key="2">
    <source>
        <dbReference type="Proteomes" id="UP000638648"/>
    </source>
</evidence>
<evidence type="ECO:0008006" key="3">
    <source>
        <dbReference type="Google" id="ProtNLM"/>
    </source>
</evidence>
<reference evidence="1" key="1">
    <citation type="submission" date="2020-10" db="EMBL/GenBank/DDBJ databases">
        <title>Sequencing the genomes of 1000 actinobacteria strains.</title>
        <authorList>
            <person name="Klenk H.-P."/>
        </authorList>
    </citation>
    <scope>NUCLEOTIDE SEQUENCE</scope>
    <source>
        <strain evidence="1">DSM 45354</strain>
    </source>
</reference>
<proteinExistence type="predicted"/>
<protein>
    <recommendedName>
        <fullName evidence="3">Aminoglycoside phosphotransferase domain-containing protein</fullName>
    </recommendedName>
</protein>
<organism evidence="1 2">
    <name type="scientific">Actinopolymorpha pittospori</name>
    <dbReference type="NCBI Taxonomy" id="648752"/>
    <lineage>
        <taxon>Bacteria</taxon>
        <taxon>Bacillati</taxon>
        <taxon>Actinomycetota</taxon>
        <taxon>Actinomycetes</taxon>
        <taxon>Propionibacteriales</taxon>
        <taxon>Actinopolymorphaceae</taxon>
        <taxon>Actinopolymorpha</taxon>
    </lineage>
</organism>
<keyword evidence="2" id="KW-1185">Reference proteome</keyword>
<evidence type="ECO:0000313" key="1">
    <source>
        <dbReference type="EMBL" id="MBE1608897.1"/>
    </source>
</evidence>
<gene>
    <name evidence="1" type="ORF">HEB94_005745</name>
</gene>
<dbReference type="InterPro" id="IPR011009">
    <property type="entry name" value="Kinase-like_dom_sf"/>
</dbReference>
<dbReference type="SUPFAM" id="SSF56112">
    <property type="entry name" value="Protein kinase-like (PK-like)"/>
    <property type="match status" value="1"/>
</dbReference>
<dbReference type="Proteomes" id="UP000638648">
    <property type="component" value="Unassembled WGS sequence"/>
</dbReference>
<name>A0A927RAE7_9ACTN</name>
<dbReference type="RefSeq" id="WP_192752591.1">
    <property type="nucleotide sequence ID" value="NZ_BAABJL010000041.1"/>
</dbReference>
<sequence length="255" mass="28372">MAVEPERGWILTRDGGQVLWTTLANLRRVEIDSLASLVADYARLQRRTVGCRWLLASAGVREASALVPDVAARAQASHLVSLPADDPRRITEEQYGRVLSALPALRQVGKILAAGPVPPALDQGDLWPGNIFCPVGTCGYRFFDFADAVWGHPFGSLVMLVVECVFRWEVPQPEDAVDLRDDRIREVFDSYLRQWTDLASIEELRELAGYALRTASLNCAAAWLRNLGDATADDLARYGRMPWAWLEDVTKPVLI</sequence>
<accession>A0A927RAE7</accession>